<evidence type="ECO:0000313" key="3">
    <source>
        <dbReference type="EMBL" id="AQQ00771.1"/>
    </source>
</evidence>
<accession>A0A1Q2H0F8</accession>
<feature type="transmembrane region" description="Helical" evidence="1">
    <location>
        <begin position="152"/>
        <end position="181"/>
    </location>
</feature>
<dbReference type="STRING" id="247523.B0W48_13710"/>
<dbReference type="EMBL" id="CP019628">
    <property type="protein sequence ID" value="AQQ00771.1"/>
    <property type="molecule type" value="Genomic_DNA"/>
</dbReference>
<evidence type="ECO:0000313" key="4">
    <source>
        <dbReference type="Proteomes" id="UP000188243"/>
    </source>
</evidence>
<dbReference type="RefSeq" id="WP_077537449.1">
    <property type="nucleotide sequence ID" value="NZ_CP019628.1"/>
</dbReference>
<gene>
    <name evidence="3" type="ORF">B0W48_13710</name>
</gene>
<feature type="transmembrane region" description="Helical" evidence="1">
    <location>
        <begin position="93"/>
        <end position="114"/>
    </location>
</feature>
<dbReference type="KEGG" id="paln:B0W48_13710"/>
<dbReference type="Pfam" id="PF07885">
    <property type="entry name" value="Ion_trans_2"/>
    <property type="match status" value="1"/>
</dbReference>
<proteinExistence type="predicted"/>
<feature type="domain" description="Potassium channel" evidence="2">
    <location>
        <begin position="101"/>
        <end position="179"/>
    </location>
</feature>
<dbReference type="Proteomes" id="UP000188243">
    <property type="component" value="Chromosome"/>
</dbReference>
<keyword evidence="1" id="KW-0472">Membrane</keyword>
<protein>
    <recommendedName>
        <fullName evidence="2">Potassium channel domain-containing protein</fullName>
    </recommendedName>
</protein>
<feature type="transmembrane region" description="Helical" evidence="1">
    <location>
        <begin position="30"/>
        <end position="49"/>
    </location>
</feature>
<dbReference type="InterPro" id="IPR013099">
    <property type="entry name" value="K_chnl_dom"/>
</dbReference>
<keyword evidence="1" id="KW-0812">Transmembrane</keyword>
<dbReference type="SUPFAM" id="SSF81324">
    <property type="entry name" value="Voltage-gated potassium channels"/>
    <property type="match status" value="1"/>
</dbReference>
<name>A0A1Q2H0F8_9GAMM</name>
<dbReference type="Gene3D" id="1.10.287.70">
    <property type="match status" value="1"/>
</dbReference>
<sequence>MENKEQSRLIKFSNWLAQTRFAQFTFSSEFRIRVSVLIFILFTHLFYWATAWYSPWPYIVFMLFGLWFSQGVYKPWALIIKQSSQPVYDSAMLKISVPFIILNYIALFACLYMFGSVVDASGNEIKGTWKHFYFSTVTLTTLGYGNIVPNDIIAEVIATIQSIIGFMGFAVFAGIVASIALKRVELQDKN</sequence>
<keyword evidence="1" id="KW-1133">Transmembrane helix</keyword>
<evidence type="ECO:0000259" key="2">
    <source>
        <dbReference type="Pfam" id="PF07885"/>
    </source>
</evidence>
<evidence type="ECO:0000256" key="1">
    <source>
        <dbReference type="SAM" id="Phobius"/>
    </source>
</evidence>
<reference evidence="3 4" key="1">
    <citation type="submission" date="2017-02" db="EMBL/GenBank/DDBJ databases">
        <title>Complete genome sequence of the cold-active Pseudoalteromonas aliena strain EH1 isolated from Arctic seawater.</title>
        <authorList>
            <person name="Kim E."/>
            <person name="Heo E."/>
            <person name="Kim H."/>
            <person name="Kim D."/>
        </authorList>
    </citation>
    <scope>NUCLEOTIDE SEQUENCE [LARGE SCALE GENOMIC DNA]</scope>
    <source>
        <strain evidence="3 4">EH1</strain>
    </source>
</reference>
<dbReference type="AlphaFoldDB" id="A0A1Q2H0F8"/>
<organism evidence="3 4">
    <name type="scientific">Pseudoalteromonas aliena</name>
    <dbReference type="NCBI Taxonomy" id="247523"/>
    <lineage>
        <taxon>Bacteria</taxon>
        <taxon>Pseudomonadati</taxon>
        <taxon>Pseudomonadota</taxon>
        <taxon>Gammaproteobacteria</taxon>
        <taxon>Alteromonadales</taxon>
        <taxon>Pseudoalteromonadaceae</taxon>
        <taxon>Pseudoalteromonas</taxon>
    </lineage>
</organism>